<keyword evidence="4" id="KW-1133">Transmembrane helix</keyword>
<proteinExistence type="inferred from homology"/>
<keyword evidence="6" id="KW-0863">Zinc-finger</keyword>
<evidence type="ECO:0000313" key="7">
    <source>
        <dbReference type="Proteomes" id="UP001157946"/>
    </source>
</evidence>
<evidence type="ECO:0000259" key="5">
    <source>
        <dbReference type="Pfam" id="PF13490"/>
    </source>
</evidence>
<dbReference type="EMBL" id="FXTU01000001">
    <property type="protein sequence ID" value="SMP01851.1"/>
    <property type="molecule type" value="Genomic_DNA"/>
</dbReference>
<feature type="domain" description="Putative zinc-finger" evidence="5">
    <location>
        <begin position="8"/>
        <end position="36"/>
    </location>
</feature>
<dbReference type="RefSeq" id="WP_102991672.1">
    <property type="nucleotide sequence ID" value="NZ_FXTU01000001.1"/>
</dbReference>
<keyword evidence="4" id="KW-0812">Transmembrane</keyword>
<evidence type="ECO:0000256" key="3">
    <source>
        <dbReference type="SAM" id="MobiDB-lite"/>
    </source>
</evidence>
<protein>
    <recommendedName>
        <fullName evidence="2">Anti-sigma-W factor RsiW</fullName>
    </recommendedName>
</protein>
<keyword evidence="7" id="KW-1185">Reference proteome</keyword>
<keyword evidence="4" id="KW-0472">Membrane</keyword>
<gene>
    <name evidence="6" type="ORF">SAMN06265361_101286</name>
</gene>
<evidence type="ECO:0000256" key="2">
    <source>
        <dbReference type="ARBA" id="ARBA00024438"/>
    </source>
</evidence>
<dbReference type="AlphaFoldDB" id="A0AA45WJ06"/>
<evidence type="ECO:0000313" key="6">
    <source>
        <dbReference type="EMBL" id="SMP01851.1"/>
    </source>
</evidence>
<dbReference type="InterPro" id="IPR027383">
    <property type="entry name" value="Znf_put"/>
</dbReference>
<keyword evidence="6" id="KW-0862">Zinc</keyword>
<dbReference type="Pfam" id="PF13490">
    <property type="entry name" value="zf-HC2"/>
    <property type="match status" value="1"/>
</dbReference>
<name>A0AA45WJ06_9BACL</name>
<comment type="caution">
    <text evidence="6">The sequence shown here is derived from an EMBL/GenBank/DDBJ whole genome shotgun (WGS) entry which is preliminary data.</text>
</comment>
<feature type="transmembrane region" description="Helical" evidence="4">
    <location>
        <begin position="112"/>
        <end position="131"/>
    </location>
</feature>
<accession>A0AA45WJ06</accession>
<dbReference type="Proteomes" id="UP001157946">
    <property type="component" value="Unassembled WGS sequence"/>
</dbReference>
<dbReference type="InterPro" id="IPR041916">
    <property type="entry name" value="Anti_sigma_zinc_sf"/>
</dbReference>
<dbReference type="Gene3D" id="1.10.10.1320">
    <property type="entry name" value="Anti-sigma factor, zinc-finger domain"/>
    <property type="match status" value="1"/>
</dbReference>
<evidence type="ECO:0000256" key="1">
    <source>
        <dbReference type="ARBA" id="ARBA00024353"/>
    </source>
</evidence>
<feature type="region of interest" description="Disordered" evidence="3">
    <location>
        <begin position="79"/>
        <end position="99"/>
    </location>
</feature>
<comment type="similarity">
    <text evidence="1">Belongs to the zinc-associated anti-sigma factor (ZAS) superfamily. Anti-sigma-W factor family.</text>
</comment>
<evidence type="ECO:0000256" key="4">
    <source>
        <dbReference type="SAM" id="Phobius"/>
    </source>
</evidence>
<keyword evidence="6" id="KW-0479">Metal-binding</keyword>
<reference evidence="6" key="1">
    <citation type="submission" date="2017-05" db="EMBL/GenBank/DDBJ databases">
        <authorList>
            <person name="Varghese N."/>
            <person name="Submissions S."/>
        </authorList>
    </citation>
    <scope>NUCLEOTIDE SEQUENCE</scope>
    <source>
        <strain evidence="6">DSM 45262</strain>
    </source>
</reference>
<sequence length="391" mass="44106">MKCLDQGRLQAYLDGEVSRKERKEIAVHLEHCRQCQTLLKEMKTLDDWVRLRLDGSFALPSQPLTIQTDQAWERFNRHLQESGTKKPSPHTTHTHKKMKWGWKNMKQGTKRWISGIAAAGIIVGSFSIPQVQAAASEFLSIFRVKQVEFVKLTESDLSQMASWLDERKAGTLDLKGLGKVWTDAGDAKQDRNQTYQTAEQAMKAGHALPSLPQDHTVIEVNVQQPVTVNFKLNTDEVNKMLRQLQTGVSIDAKLNGKVFALDVPKQVQMLIKDERGAHIEFTEINPVNLRADKGVDLAELRQALLSLPFLPENIKKQLIDINDFDSTLPVPVFDRGGKIKEVKINGAKGMVQSDQMGSSVFWEKDGKLRVLTSYQADVDAEQLVRLAQQMN</sequence>
<dbReference type="GO" id="GO:0008270">
    <property type="term" value="F:zinc ion binding"/>
    <property type="evidence" value="ECO:0007669"/>
    <property type="project" value="UniProtKB-KW"/>
</dbReference>
<organism evidence="6 7">
    <name type="scientific">Laceyella tengchongensis</name>
    <dbReference type="NCBI Taxonomy" id="574699"/>
    <lineage>
        <taxon>Bacteria</taxon>
        <taxon>Bacillati</taxon>
        <taxon>Bacillota</taxon>
        <taxon>Bacilli</taxon>
        <taxon>Bacillales</taxon>
        <taxon>Thermoactinomycetaceae</taxon>
        <taxon>Laceyella</taxon>
    </lineage>
</organism>